<evidence type="ECO:0000256" key="5">
    <source>
        <dbReference type="ARBA" id="ARBA00023242"/>
    </source>
</evidence>
<accession>A0A0C4E9E2</accession>
<dbReference type="STRING" id="644358.A0A0C4E9E2"/>
<evidence type="ECO:0000256" key="6">
    <source>
        <dbReference type="SAM" id="MobiDB-lite"/>
    </source>
</evidence>
<feature type="region of interest" description="Disordered" evidence="6">
    <location>
        <begin position="128"/>
        <end position="161"/>
    </location>
</feature>
<reference evidence="7" key="3">
    <citation type="submission" date="2011-03" db="EMBL/GenBank/DDBJ databases">
        <title>Annotation of Magnaporthe poae ATCC 64411.</title>
        <authorList>
            <person name="Ma L.-J."/>
            <person name="Dead R."/>
            <person name="Young S.K."/>
            <person name="Zeng Q."/>
            <person name="Gargeya S."/>
            <person name="Fitzgerald M."/>
            <person name="Haas B."/>
            <person name="Abouelleil A."/>
            <person name="Alvarado L."/>
            <person name="Arachchi H.M."/>
            <person name="Berlin A."/>
            <person name="Brown A."/>
            <person name="Chapman S.B."/>
            <person name="Chen Z."/>
            <person name="Dunbar C."/>
            <person name="Freedman E."/>
            <person name="Gearin G."/>
            <person name="Gellesch M."/>
            <person name="Goldberg J."/>
            <person name="Griggs A."/>
            <person name="Gujja S."/>
            <person name="Heiman D."/>
            <person name="Howarth C."/>
            <person name="Larson L."/>
            <person name="Lui A."/>
            <person name="MacDonald P.J.P."/>
            <person name="Mehta T."/>
            <person name="Montmayeur A."/>
            <person name="Murphy C."/>
            <person name="Neiman D."/>
            <person name="Pearson M."/>
            <person name="Priest M."/>
            <person name="Roberts A."/>
            <person name="Saif S."/>
            <person name="Shea T."/>
            <person name="Shenoy N."/>
            <person name="Sisk P."/>
            <person name="Stolte C."/>
            <person name="Sykes S."/>
            <person name="Yandava C."/>
            <person name="Wortman J."/>
            <person name="Nusbaum C."/>
            <person name="Birren B."/>
        </authorList>
    </citation>
    <scope>NUCLEOTIDE SEQUENCE</scope>
    <source>
        <strain evidence="7">ATCC 64411</strain>
    </source>
</reference>
<dbReference type="Proteomes" id="UP000011715">
    <property type="component" value="Unassembled WGS sequence"/>
</dbReference>
<keyword evidence="4" id="KW-0804">Transcription</keyword>
<evidence type="ECO:0000256" key="2">
    <source>
        <dbReference type="ARBA" id="ARBA00005942"/>
    </source>
</evidence>
<feature type="compositionally biased region" description="Pro residues" evidence="6">
    <location>
        <begin position="129"/>
        <end position="139"/>
    </location>
</feature>
<evidence type="ECO:0000313" key="8">
    <source>
        <dbReference type="EnsemblFungi" id="MAPG_09225T0"/>
    </source>
</evidence>
<comment type="similarity">
    <text evidence="2">Belongs to the Mediator complex subunit 22 family.</text>
</comment>
<dbReference type="InterPro" id="IPR009332">
    <property type="entry name" value="Med22"/>
</dbReference>
<dbReference type="Gene3D" id="6.10.280.160">
    <property type="entry name" value="Mediator of RNA polymerase II transcription subunit 22"/>
    <property type="match status" value="1"/>
</dbReference>
<proteinExistence type="inferred from homology"/>
<dbReference type="OMA" id="YRDLMNC"/>
<organism evidence="8 9">
    <name type="scientific">Magnaporthiopsis poae (strain ATCC 64411 / 73-15)</name>
    <name type="common">Kentucky bluegrass fungus</name>
    <name type="synonym">Magnaporthe poae</name>
    <dbReference type="NCBI Taxonomy" id="644358"/>
    <lineage>
        <taxon>Eukaryota</taxon>
        <taxon>Fungi</taxon>
        <taxon>Dikarya</taxon>
        <taxon>Ascomycota</taxon>
        <taxon>Pezizomycotina</taxon>
        <taxon>Sordariomycetes</taxon>
        <taxon>Sordariomycetidae</taxon>
        <taxon>Magnaporthales</taxon>
        <taxon>Magnaporthaceae</taxon>
        <taxon>Magnaporthiopsis</taxon>
    </lineage>
</organism>
<protein>
    <submittedName>
        <fullName evidence="7 8">Uncharacterized protein</fullName>
    </submittedName>
</protein>
<dbReference type="OrthoDB" id="203279at2759"/>
<evidence type="ECO:0000313" key="7">
    <source>
        <dbReference type="EMBL" id="KLU90261.1"/>
    </source>
</evidence>
<dbReference type="VEuPathDB" id="FungiDB:MAPG_09225"/>
<dbReference type="GO" id="GO:0006357">
    <property type="term" value="P:regulation of transcription by RNA polymerase II"/>
    <property type="evidence" value="ECO:0007669"/>
    <property type="project" value="InterPro"/>
</dbReference>
<sequence>MDRGALANLLDREQKTLSDILSRYGGVMMAATTGVDGQSTVGSAAYNSMQMELELKGLVKSTEDLLTLTRLLRELWLVGPLMKPGEGERVAEETIDGHVQATAALMAHLRDQSRKQLVGPTGQYVTAPIVPPGPLPPVPDGAAVSSNVNDNPPPAQGPSAN</sequence>
<dbReference type="GO" id="GO:0003712">
    <property type="term" value="F:transcription coregulator activity"/>
    <property type="evidence" value="ECO:0007669"/>
    <property type="project" value="InterPro"/>
</dbReference>
<keyword evidence="9" id="KW-1185">Reference proteome</keyword>
<comment type="subcellular location">
    <subcellularLocation>
        <location evidence="1">Nucleus</location>
    </subcellularLocation>
</comment>
<dbReference type="AlphaFoldDB" id="A0A0C4E9E2"/>
<evidence type="ECO:0000256" key="1">
    <source>
        <dbReference type="ARBA" id="ARBA00004123"/>
    </source>
</evidence>
<keyword evidence="5" id="KW-0539">Nucleus</keyword>
<reference evidence="8" key="5">
    <citation type="submission" date="2015-06" db="UniProtKB">
        <authorList>
            <consortium name="EnsemblFungi"/>
        </authorList>
    </citation>
    <scope>IDENTIFICATION</scope>
    <source>
        <strain evidence="8">ATCC 64411</strain>
    </source>
</reference>
<dbReference type="EMBL" id="GL876974">
    <property type="protein sequence ID" value="KLU90261.1"/>
    <property type="molecule type" value="Genomic_DNA"/>
</dbReference>
<evidence type="ECO:0000256" key="3">
    <source>
        <dbReference type="ARBA" id="ARBA00023015"/>
    </source>
</evidence>
<reference evidence="7" key="2">
    <citation type="submission" date="2010-05" db="EMBL/GenBank/DDBJ databases">
        <title>The Genome Sequence of Magnaporthe poae strain ATCC 64411.</title>
        <authorList>
            <consortium name="The Broad Institute Genome Sequencing Platform"/>
            <consortium name="Broad Institute Genome Sequencing Center for Infectious Disease"/>
            <person name="Ma L.-J."/>
            <person name="Dead R."/>
            <person name="Young S."/>
            <person name="Zeng Q."/>
            <person name="Koehrsen M."/>
            <person name="Alvarado L."/>
            <person name="Berlin A."/>
            <person name="Chapman S.B."/>
            <person name="Chen Z."/>
            <person name="Freedman E."/>
            <person name="Gellesch M."/>
            <person name="Goldberg J."/>
            <person name="Griggs A."/>
            <person name="Gujja S."/>
            <person name="Heilman E.R."/>
            <person name="Heiman D."/>
            <person name="Hepburn T."/>
            <person name="Howarth C."/>
            <person name="Jen D."/>
            <person name="Larson L."/>
            <person name="Mehta T."/>
            <person name="Neiman D."/>
            <person name="Pearson M."/>
            <person name="Roberts A."/>
            <person name="Saif S."/>
            <person name="Shea T."/>
            <person name="Shenoy N."/>
            <person name="Sisk P."/>
            <person name="Stolte C."/>
            <person name="Sykes S."/>
            <person name="Walk T."/>
            <person name="White J."/>
            <person name="Yandava C."/>
            <person name="Haas B."/>
            <person name="Nusbaum C."/>
            <person name="Birren B."/>
        </authorList>
    </citation>
    <scope>NUCLEOTIDE SEQUENCE</scope>
    <source>
        <strain evidence="7">ATCC 64411</strain>
    </source>
</reference>
<evidence type="ECO:0000313" key="9">
    <source>
        <dbReference type="Proteomes" id="UP000011715"/>
    </source>
</evidence>
<reference evidence="8" key="4">
    <citation type="journal article" date="2015" name="G3 (Bethesda)">
        <title>Genome sequences of three phytopathogenic species of the Magnaporthaceae family of fungi.</title>
        <authorList>
            <person name="Okagaki L.H."/>
            <person name="Nunes C.C."/>
            <person name="Sailsbery J."/>
            <person name="Clay B."/>
            <person name="Brown D."/>
            <person name="John T."/>
            <person name="Oh Y."/>
            <person name="Young N."/>
            <person name="Fitzgerald M."/>
            <person name="Haas B.J."/>
            <person name="Zeng Q."/>
            <person name="Young S."/>
            <person name="Adiconis X."/>
            <person name="Fan L."/>
            <person name="Levin J.Z."/>
            <person name="Mitchell T.K."/>
            <person name="Okubara P.A."/>
            <person name="Farman M.L."/>
            <person name="Kohn L.M."/>
            <person name="Birren B."/>
            <person name="Ma L.-J."/>
            <person name="Dean R.A."/>
        </authorList>
    </citation>
    <scope>NUCLEOTIDE SEQUENCE</scope>
    <source>
        <strain evidence="8">ATCC 64411 / 73-15</strain>
    </source>
</reference>
<dbReference type="Pfam" id="PF06179">
    <property type="entry name" value="Med22"/>
    <property type="match status" value="1"/>
</dbReference>
<gene>
    <name evidence="7" type="ORF">MAPG_09225</name>
</gene>
<evidence type="ECO:0000256" key="4">
    <source>
        <dbReference type="ARBA" id="ARBA00023163"/>
    </source>
</evidence>
<dbReference type="EnsemblFungi" id="MAPG_09225T0">
    <property type="protein sequence ID" value="MAPG_09225T0"/>
    <property type="gene ID" value="MAPG_09225"/>
</dbReference>
<dbReference type="GO" id="GO:0016592">
    <property type="term" value="C:mediator complex"/>
    <property type="evidence" value="ECO:0007669"/>
    <property type="project" value="InterPro"/>
</dbReference>
<dbReference type="eggNOG" id="ENOG502T32G">
    <property type="taxonomic scope" value="Eukaryota"/>
</dbReference>
<dbReference type="EMBL" id="ADBL01002258">
    <property type="status" value="NOT_ANNOTATED_CDS"/>
    <property type="molecule type" value="Genomic_DNA"/>
</dbReference>
<name>A0A0C4E9E2_MAGP6</name>
<reference evidence="9" key="1">
    <citation type="submission" date="2010-05" db="EMBL/GenBank/DDBJ databases">
        <title>The genome sequence of Magnaporthe poae strain ATCC 64411.</title>
        <authorList>
            <person name="Ma L.-J."/>
            <person name="Dead R."/>
            <person name="Young S."/>
            <person name="Zeng Q."/>
            <person name="Koehrsen M."/>
            <person name="Alvarado L."/>
            <person name="Berlin A."/>
            <person name="Chapman S.B."/>
            <person name="Chen Z."/>
            <person name="Freedman E."/>
            <person name="Gellesch M."/>
            <person name="Goldberg J."/>
            <person name="Griggs A."/>
            <person name="Gujja S."/>
            <person name="Heilman E.R."/>
            <person name="Heiman D."/>
            <person name="Hepburn T."/>
            <person name="Howarth C."/>
            <person name="Jen D."/>
            <person name="Larson L."/>
            <person name="Mehta T."/>
            <person name="Neiman D."/>
            <person name="Pearson M."/>
            <person name="Roberts A."/>
            <person name="Saif S."/>
            <person name="Shea T."/>
            <person name="Shenoy N."/>
            <person name="Sisk P."/>
            <person name="Stolte C."/>
            <person name="Sykes S."/>
            <person name="Walk T."/>
            <person name="White J."/>
            <person name="Yandava C."/>
            <person name="Haas B."/>
            <person name="Nusbaum C."/>
            <person name="Birren B."/>
        </authorList>
    </citation>
    <scope>NUCLEOTIDE SEQUENCE [LARGE SCALE GENOMIC DNA]</scope>
    <source>
        <strain evidence="9">ATCC 64411 / 73-15</strain>
    </source>
</reference>
<feature type="compositionally biased region" description="Pro residues" evidence="6">
    <location>
        <begin position="151"/>
        <end position="161"/>
    </location>
</feature>
<keyword evidence="3" id="KW-0805">Transcription regulation</keyword>